<dbReference type="PANTHER" id="PTHR31697:SF2">
    <property type="entry name" value="INTEGRATOR COMPLEX SUBUNIT 5"/>
    <property type="match status" value="1"/>
</dbReference>
<feature type="domain" description="Integrator complex subunit 5 C-terminal" evidence="2">
    <location>
        <begin position="228"/>
        <end position="905"/>
    </location>
</feature>
<dbReference type="AlphaFoldDB" id="A0A131Z1U6"/>
<dbReference type="PANTHER" id="PTHR31697">
    <property type="entry name" value="INTEGRATOR COMPLEX SUBUNIT 5"/>
    <property type="match status" value="1"/>
</dbReference>
<dbReference type="GO" id="GO:0032039">
    <property type="term" value="C:integrator complex"/>
    <property type="evidence" value="ECO:0007669"/>
    <property type="project" value="InterPro"/>
</dbReference>
<dbReference type="Pfam" id="PF14837">
    <property type="entry name" value="INTS5_N"/>
    <property type="match status" value="1"/>
</dbReference>
<proteinExistence type="predicted"/>
<feature type="domain" description="Integrator complex subunit 5 N-terminal" evidence="1">
    <location>
        <begin position="14"/>
        <end position="213"/>
    </location>
</feature>
<dbReference type="InterPro" id="IPR029444">
    <property type="entry name" value="INTS5_C"/>
</dbReference>
<organism evidence="3">
    <name type="scientific">Rhipicephalus appendiculatus</name>
    <name type="common">Brown ear tick</name>
    <dbReference type="NCBI Taxonomy" id="34631"/>
    <lineage>
        <taxon>Eukaryota</taxon>
        <taxon>Metazoa</taxon>
        <taxon>Ecdysozoa</taxon>
        <taxon>Arthropoda</taxon>
        <taxon>Chelicerata</taxon>
        <taxon>Arachnida</taxon>
        <taxon>Acari</taxon>
        <taxon>Parasitiformes</taxon>
        <taxon>Ixodida</taxon>
        <taxon>Ixodoidea</taxon>
        <taxon>Ixodidae</taxon>
        <taxon>Rhipicephalinae</taxon>
        <taxon>Rhipicephalus</taxon>
        <taxon>Rhipicephalus</taxon>
    </lineage>
</organism>
<sequence length="919" mass="101107">MSSVMHAADGNHAALSDLRLFLAGTSSYDSKIRASDVAQAAIRLLKTLPVAREAVLEYMHNLFDDAVSRHIARLDSDESVPSVEERDVEDVQGVLSGFIESNLSAWAPIISGWSLELLGHLTRKYADRRIVHSGLAEVLQMWMACPPTRALIELTTKCLSTLIDTNPDKCIDTLLETSVQHSPHFDWVVAHIGSCFPHTVIARVLACGLKDFVSHEDDDGAADRKVPKLASVVGILGHLAGQHAADIRAALVSLMQQSFAANPTREQLATIPFLLQLASMSEHLLDAVVSEFTRVLSADTLNKLSTLMGKWESAKIPGTRDLLSLTVILIVQSGSVDLRFLSQILDIASGESEFSSALLPAVPSAAGVVLDNVLLEMQQRVFAGVAEIPLLSALEARLGDLCGWLRHTRCGPRTMWLWNALSLICVHRKEKTALTVLSHLLGRIRGSTELLFFQALIYQVEVVHVNCLMHTISHLMAELQSGRVPNPTQLVENLKKLSGNSHVGVRVSSTVCKFAQVLAEQMQASSDLTYADAVAELLSTSVQPETMSATAVVKVVAAAVAYFFAIVCNPTHYGPSRKYTAACVCFRLLSTLCSRSVAQHLALRNLLSGALDHKVSWRFGSRPRRSSEAFLRRPRFVHLLDENQKFATSINFPQSHSSIVRVGVIGSGLRSVPPPPPIADEEVALNKQLLLEAITACCALPWRNDRPSPARTSPVGGMKIVALLLVEMISSDVMFNGLPWPDEDFLKVTIERDLHIQAMFVDHPILWDLLRLVASVRPSLCYCSVLLRAVMAVAMTHWRNCQEKAAASSPKHLDTTRTVLRIMSLGQLLPPAMNSLGEVLPLLSPFEVFCVLSDVWQYMRNNVPSPALFTHKNPTTGELWREFKTPTADLKYLERLRAIMISNIQTCGLIFQKFFSVDT</sequence>
<reference evidence="3" key="1">
    <citation type="journal article" date="2016" name="Ticks Tick Borne Dis.">
        <title>De novo assembly and annotation of the salivary gland transcriptome of Rhipicephalus appendiculatus male and female ticks during blood feeding.</title>
        <authorList>
            <person name="de Castro M.H."/>
            <person name="de Klerk D."/>
            <person name="Pienaar R."/>
            <person name="Latif A.A."/>
            <person name="Rees D.J."/>
            <person name="Mans B.J."/>
        </authorList>
    </citation>
    <scope>NUCLEOTIDE SEQUENCE</scope>
    <source>
        <tissue evidence="3">Salivary glands</tissue>
    </source>
</reference>
<dbReference type="GO" id="GO:0034472">
    <property type="term" value="P:snRNA 3'-end processing"/>
    <property type="evidence" value="ECO:0007669"/>
    <property type="project" value="TreeGrafter"/>
</dbReference>
<evidence type="ECO:0000259" key="1">
    <source>
        <dbReference type="Pfam" id="PF14837"/>
    </source>
</evidence>
<dbReference type="Pfam" id="PF14838">
    <property type="entry name" value="INTS5_C"/>
    <property type="match status" value="1"/>
</dbReference>
<dbReference type="EMBL" id="GEDV01003659">
    <property type="protein sequence ID" value="JAP84898.1"/>
    <property type="molecule type" value="Transcribed_RNA"/>
</dbReference>
<dbReference type="InterPro" id="IPR040316">
    <property type="entry name" value="INTS5"/>
</dbReference>
<name>A0A131Z1U6_RHIAP</name>
<accession>A0A131Z1U6</accession>
<evidence type="ECO:0000259" key="2">
    <source>
        <dbReference type="Pfam" id="PF14838"/>
    </source>
</evidence>
<dbReference type="InterPro" id="IPR029445">
    <property type="entry name" value="INTS5_N"/>
</dbReference>
<protein>
    <submittedName>
        <fullName evidence="3">Integrator complex subunit 5</fullName>
    </submittedName>
</protein>
<evidence type="ECO:0000313" key="3">
    <source>
        <dbReference type="EMBL" id="JAP84898.1"/>
    </source>
</evidence>